<evidence type="ECO:0000313" key="3">
    <source>
        <dbReference type="Proteomes" id="UP000290407"/>
    </source>
</evidence>
<evidence type="ECO:0000313" key="2">
    <source>
        <dbReference type="EMBL" id="RYC70694.1"/>
    </source>
</evidence>
<name>A0A4Q2UMR9_9BACT</name>
<protein>
    <submittedName>
        <fullName evidence="2">Uncharacterized protein</fullName>
    </submittedName>
</protein>
<reference evidence="2 3" key="1">
    <citation type="submission" date="2019-01" db="EMBL/GenBank/DDBJ databases">
        <title>Spirosoma flava sp. nov., a propanil-degrading bacterium isolated from herbicide-contaminated soil.</title>
        <authorList>
            <person name="Zhang L."/>
            <person name="Jiang J.-D."/>
        </authorList>
    </citation>
    <scope>NUCLEOTIDE SEQUENCE [LARGE SCALE GENOMIC DNA]</scope>
    <source>
        <strain evidence="2 3">TY50</strain>
    </source>
</reference>
<accession>A0A4Q2UMR9</accession>
<dbReference type="EMBL" id="SBLB01000001">
    <property type="protein sequence ID" value="RYC70694.1"/>
    <property type="molecule type" value="Genomic_DNA"/>
</dbReference>
<organism evidence="2 3">
    <name type="scientific">Spirosoma sordidisoli</name>
    <dbReference type="NCBI Taxonomy" id="2502893"/>
    <lineage>
        <taxon>Bacteria</taxon>
        <taxon>Pseudomonadati</taxon>
        <taxon>Bacteroidota</taxon>
        <taxon>Cytophagia</taxon>
        <taxon>Cytophagales</taxon>
        <taxon>Cytophagaceae</taxon>
        <taxon>Spirosoma</taxon>
    </lineage>
</organism>
<evidence type="ECO:0000256" key="1">
    <source>
        <dbReference type="SAM" id="MobiDB-lite"/>
    </source>
</evidence>
<dbReference type="AlphaFoldDB" id="A0A4Q2UMR9"/>
<feature type="region of interest" description="Disordered" evidence="1">
    <location>
        <begin position="1"/>
        <end position="25"/>
    </location>
</feature>
<dbReference type="RefSeq" id="WP_129598896.1">
    <property type="nucleotide sequence ID" value="NZ_SBLB01000001.1"/>
</dbReference>
<comment type="caution">
    <text evidence="2">The sequence shown here is derived from an EMBL/GenBank/DDBJ whole genome shotgun (WGS) entry which is preliminary data.</text>
</comment>
<keyword evidence="3" id="KW-1185">Reference proteome</keyword>
<proteinExistence type="predicted"/>
<dbReference type="Proteomes" id="UP000290407">
    <property type="component" value="Unassembled WGS sequence"/>
</dbReference>
<gene>
    <name evidence="2" type="ORF">EQG79_00650</name>
</gene>
<sequence>MIDLFGQEIPDATPKPNRSAWHSGTKHGNPCIKVFGPGPEGAKCKTCALLRYVEYSKRYYKCAKRGVSSSVTTDHLINWPACGQYQAENSTK</sequence>